<evidence type="ECO:0000256" key="1">
    <source>
        <dbReference type="SAM" id="MobiDB-lite"/>
    </source>
</evidence>
<accession>A0AA38P3J8</accession>
<gene>
    <name evidence="2" type="ORF">F5878DRAFT_663664</name>
</gene>
<sequence length="111" mass="11445">MRASASTPSPSSHSVTTESQPAATPGNTSPTSISNTSATASTSTLTPALPTSVVKKSWTFPLFSLSFLLPSPFLLREVEASPSTPSLPSSSRETNAGLGVAAAEKEEQEHQ</sequence>
<keyword evidence="3" id="KW-1185">Reference proteome</keyword>
<dbReference type="AlphaFoldDB" id="A0AA38P3J8"/>
<feature type="compositionally biased region" description="Low complexity" evidence="1">
    <location>
        <begin position="79"/>
        <end position="91"/>
    </location>
</feature>
<proteinExistence type="predicted"/>
<evidence type="ECO:0000313" key="2">
    <source>
        <dbReference type="EMBL" id="KAJ3835654.1"/>
    </source>
</evidence>
<reference evidence="2" key="1">
    <citation type="submission" date="2022-08" db="EMBL/GenBank/DDBJ databases">
        <authorList>
            <consortium name="DOE Joint Genome Institute"/>
            <person name="Min B."/>
            <person name="Riley R."/>
            <person name="Sierra-Patev S."/>
            <person name="Naranjo-Ortiz M."/>
            <person name="Looney B."/>
            <person name="Konkel Z."/>
            <person name="Slot J.C."/>
            <person name="Sakamoto Y."/>
            <person name="Steenwyk J.L."/>
            <person name="Rokas A."/>
            <person name="Carro J."/>
            <person name="Camarero S."/>
            <person name="Ferreira P."/>
            <person name="Molpeceres G."/>
            <person name="Ruiz-Duenas F.J."/>
            <person name="Serrano A."/>
            <person name="Henrissat B."/>
            <person name="Drula E."/>
            <person name="Hughes K.W."/>
            <person name="Mata J.L."/>
            <person name="Ishikawa N.K."/>
            <person name="Vargas-Isla R."/>
            <person name="Ushijima S."/>
            <person name="Smith C.A."/>
            <person name="Ahrendt S."/>
            <person name="Andreopoulos W."/>
            <person name="He G."/>
            <person name="Labutti K."/>
            <person name="Lipzen A."/>
            <person name="Ng V."/>
            <person name="Sandor L."/>
            <person name="Barry K."/>
            <person name="Martinez A.T."/>
            <person name="Xiao Y."/>
            <person name="Gibbons J.G."/>
            <person name="Terashima K."/>
            <person name="Hibbett D.S."/>
            <person name="Grigoriev I.V."/>
        </authorList>
    </citation>
    <scope>NUCLEOTIDE SEQUENCE</scope>
    <source>
        <strain evidence="2">TFB9207</strain>
    </source>
</reference>
<name>A0AA38P3J8_9AGAR</name>
<comment type="caution">
    <text evidence="2">The sequence shown here is derived from an EMBL/GenBank/DDBJ whole genome shotgun (WGS) entry which is preliminary data.</text>
</comment>
<protein>
    <submittedName>
        <fullName evidence="2">Uncharacterized protein</fullName>
    </submittedName>
</protein>
<organism evidence="2 3">
    <name type="scientific">Lentinula raphanica</name>
    <dbReference type="NCBI Taxonomy" id="153919"/>
    <lineage>
        <taxon>Eukaryota</taxon>
        <taxon>Fungi</taxon>
        <taxon>Dikarya</taxon>
        <taxon>Basidiomycota</taxon>
        <taxon>Agaricomycotina</taxon>
        <taxon>Agaricomycetes</taxon>
        <taxon>Agaricomycetidae</taxon>
        <taxon>Agaricales</taxon>
        <taxon>Marasmiineae</taxon>
        <taxon>Omphalotaceae</taxon>
        <taxon>Lentinula</taxon>
    </lineage>
</organism>
<dbReference type="Proteomes" id="UP001163846">
    <property type="component" value="Unassembled WGS sequence"/>
</dbReference>
<dbReference type="EMBL" id="MU806390">
    <property type="protein sequence ID" value="KAJ3835654.1"/>
    <property type="molecule type" value="Genomic_DNA"/>
</dbReference>
<evidence type="ECO:0000313" key="3">
    <source>
        <dbReference type="Proteomes" id="UP001163846"/>
    </source>
</evidence>
<feature type="region of interest" description="Disordered" evidence="1">
    <location>
        <begin position="79"/>
        <end position="111"/>
    </location>
</feature>
<feature type="region of interest" description="Disordered" evidence="1">
    <location>
        <begin position="1"/>
        <end position="48"/>
    </location>
</feature>